<feature type="region of interest" description="Disordered" evidence="1">
    <location>
        <begin position="164"/>
        <end position="219"/>
    </location>
</feature>
<feature type="compositionally biased region" description="Pro residues" evidence="1">
    <location>
        <begin position="109"/>
        <end position="118"/>
    </location>
</feature>
<accession>A0AAW0SXV2</accession>
<evidence type="ECO:0000313" key="3">
    <source>
        <dbReference type="Proteomes" id="UP001487740"/>
    </source>
</evidence>
<feature type="compositionally biased region" description="Basic and acidic residues" evidence="1">
    <location>
        <begin position="274"/>
        <end position="284"/>
    </location>
</feature>
<organism evidence="2 3">
    <name type="scientific">Scylla paramamosain</name>
    <name type="common">Mud crab</name>
    <dbReference type="NCBI Taxonomy" id="85552"/>
    <lineage>
        <taxon>Eukaryota</taxon>
        <taxon>Metazoa</taxon>
        <taxon>Ecdysozoa</taxon>
        <taxon>Arthropoda</taxon>
        <taxon>Crustacea</taxon>
        <taxon>Multicrustacea</taxon>
        <taxon>Malacostraca</taxon>
        <taxon>Eumalacostraca</taxon>
        <taxon>Eucarida</taxon>
        <taxon>Decapoda</taxon>
        <taxon>Pleocyemata</taxon>
        <taxon>Brachyura</taxon>
        <taxon>Eubrachyura</taxon>
        <taxon>Portunoidea</taxon>
        <taxon>Portunidae</taxon>
        <taxon>Portuninae</taxon>
        <taxon>Scylla</taxon>
    </lineage>
</organism>
<sequence>MAARGEGTAGGFNSKGSLATAAHTSTPARNRSQVGVSGVEGLEGFSSPLPLRKRKFGLAAETVVARKRTTTAAVTTTATATTTTTGADYYHRHHHHHNHCHSQGEDSATPPPPPPPLPGTATTTTTAAAAAAATAATAVTAKRRRLAAGNADLRINEVRECGDCVLDNPHSKRQRKNSQVETSRSQLNNSLATNAPQHTPTRSQDPEKSPSGGILKSYPLRNRLSRHVPTLEGVASHPPSTPRPSCAQPRPPTPLQPPPPPPPPPLAEPPARPESPDRVWEAGRKRTGLRSLLFHPNGTVGTSQTPRGPVRVAANTQAEAVPRWV</sequence>
<gene>
    <name evidence="2" type="ORF">O3P69_019475</name>
</gene>
<dbReference type="EMBL" id="JARAKH010000043">
    <property type="protein sequence ID" value="KAK8379560.1"/>
    <property type="molecule type" value="Genomic_DNA"/>
</dbReference>
<feature type="compositionally biased region" description="Polar residues" evidence="1">
    <location>
        <begin position="14"/>
        <end position="33"/>
    </location>
</feature>
<evidence type="ECO:0000256" key="1">
    <source>
        <dbReference type="SAM" id="MobiDB-lite"/>
    </source>
</evidence>
<dbReference type="AlphaFoldDB" id="A0AAW0SXV2"/>
<protein>
    <submittedName>
        <fullName evidence="2">Uncharacterized protein</fullName>
    </submittedName>
</protein>
<feature type="compositionally biased region" description="Pro residues" evidence="1">
    <location>
        <begin position="249"/>
        <end position="273"/>
    </location>
</feature>
<feature type="compositionally biased region" description="Polar residues" evidence="1">
    <location>
        <begin position="177"/>
        <end position="203"/>
    </location>
</feature>
<name>A0AAW0SXV2_SCYPA</name>
<feature type="region of interest" description="Disordered" evidence="1">
    <location>
        <begin position="93"/>
        <end position="129"/>
    </location>
</feature>
<dbReference type="Proteomes" id="UP001487740">
    <property type="component" value="Unassembled WGS sequence"/>
</dbReference>
<feature type="compositionally biased region" description="Low complexity" evidence="1">
    <location>
        <begin position="119"/>
        <end position="129"/>
    </location>
</feature>
<feature type="region of interest" description="Disordered" evidence="1">
    <location>
        <begin position="231"/>
        <end position="325"/>
    </location>
</feature>
<proteinExistence type="predicted"/>
<reference evidence="2 3" key="1">
    <citation type="submission" date="2023-03" db="EMBL/GenBank/DDBJ databases">
        <title>High-quality genome of Scylla paramamosain provides insights in environmental adaptation.</title>
        <authorList>
            <person name="Zhang L."/>
        </authorList>
    </citation>
    <scope>NUCLEOTIDE SEQUENCE [LARGE SCALE GENOMIC DNA]</scope>
    <source>
        <strain evidence="2">LZ_2023a</strain>
        <tissue evidence="2">Muscle</tissue>
    </source>
</reference>
<evidence type="ECO:0000313" key="2">
    <source>
        <dbReference type="EMBL" id="KAK8379560.1"/>
    </source>
</evidence>
<comment type="caution">
    <text evidence="2">The sequence shown here is derived from an EMBL/GenBank/DDBJ whole genome shotgun (WGS) entry which is preliminary data.</text>
</comment>
<feature type="region of interest" description="Disordered" evidence="1">
    <location>
        <begin position="1"/>
        <end position="33"/>
    </location>
</feature>
<keyword evidence="3" id="KW-1185">Reference proteome</keyword>